<reference evidence="1 2" key="1">
    <citation type="submission" date="2023-10" db="EMBL/GenBank/DDBJ databases">
        <title>A novel Glycoside Hydrolase 43-Like Enzyme from Clostrdium boliviensis is an Endo-xylanase, and a Candidate for Xylooligosaccharides Production from Different Xylan Substrates.</title>
        <authorList>
            <person name="Alvarez M.T."/>
            <person name="Rocabado-Villegas L.R."/>
            <person name="Salas-Veizaga D.M."/>
            <person name="Linares-Pasten J.A."/>
            <person name="Gudmundsdottir E.E."/>
            <person name="Hreggvidsson G.O."/>
            <person name="Adlercreutz P."/>
            <person name="Nordberg Karlsson E."/>
        </authorList>
    </citation>
    <scope>NUCLEOTIDE SEQUENCE [LARGE SCALE GENOMIC DNA]</scope>
    <source>
        <strain evidence="1 2">E-1</strain>
    </source>
</reference>
<dbReference type="InterPro" id="IPR017850">
    <property type="entry name" value="Alkaline_phosphatase_core_sf"/>
</dbReference>
<organism evidence="1 2">
    <name type="scientific">Clostridium boliviensis</name>
    <dbReference type="NCBI Taxonomy" id="318465"/>
    <lineage>
        <taxon>Bacteria</taxon>
        <taxon>Bacillati</taxon>
        <taxon>Bacillota</taxon>
        <taxon>Clostridia</taxon>
        <taxon>Eubacteriales</taxon>
        <taxon>Clostridiaceae</taxon>
        <taxon>Clostridium</taxon>
    </lineage>
</organism>
<dbReference type="Proteomes" id="UP001276854">
    <property type="component" value="Unassembled WGS sequence"/>
</dbReference>
<keyword evidence="2" id="KW-1185">Reference proteome</keyword>
<gene>
    <name evidence="1" type="ORF">RZO55_24755</name>
</gene>
<dbReference type="RefSeq" id="WP_318066947.1">
    <property type="nucleotide sequence ID" value="NZ_JAWONS010000329.1"/>
</dbReference>
<evidence type="ECO:0000313" key="2">
    <source>
        <dbReference type="Proteomes" id="UP001276854"/>
    </source>
</evidence>
<dbReference type="EMBL" id="JAWONS010000329">
    <property type="protein sequence ID" value="MDW2800786.1"/>
    <property type="molecule type" value="Genomic_DNA"/>
</dbReference>
<proteinExistence type="predicted"/>
<protein>
    <submittedName>
        <fullName evidence="1">Ectonucleotide pyrophosphatase/phosphodiesterase</fullName>
    </submittedName>
</protein>
<dbReference type="PANTHER" id="PTHR10151">
    <property type="entry name" value="ECTONUCLEOTIDE PYROPHOSPHATASE/PHOSPHODIESTERASE"/>
    <property type="match status" value="1"/>
</dbReference>
<dbReference type="Gene3D" id="3.40.720.10">
    <property type="entry name" value="Alkaline Phosphatase, subunit A"/>
    <property type="match status" value="1"/>
</dbReference>
<dbReference type="Pfam" id="PF01663">
    <property type="entry name" value="Phosphodiest"/>
    <property type="match status" value="1"/>
</dbReference>
<name>A0ABU4GT21_9CLOT</name>
<dbReference type="CDD" id="cd16018">
    <property type="entry name" value="Enpp"/>
    <property type="match status" value="1"/>
</dbReference>
<dbReference type="PANTHER" id="PTHR10151:SF120">
    <property type="entry name" value="BIS(5'-ADENOSYL)-TRIPHOSPHATASE"/>
    <property type="match status" value="1"/>
</dbReference>
<evidence type="ECO:0000313" key="1">
    <source>
        <dbReference type="EMBL" id="MDW2800786.1"/>
    </source>
</evidence>
<dbReference type="InterPro" id="IPR002591">
    <property type="entry name" value="Phosphodiest/P_Trfase"/>
</dbReference>
<sequence>MGRVKMNNGKAKHLIVISYDAFSEDNWEKASRLPNLSRLIENGVSSTKLKSVYPTLTYVVHTTMMTGVYPDKHGIYHNNPLQPFVREEDQAWFWFRKDIKVPTVYEALKKHRMKSAAILWPVTGKASIRYNMPEIKAIGRENQALKILKNGNPFYCMRLERKFGKIRKGIEQPYLDDFTVMCGTDTILEKKPELLMIHFIDLDDAKHHYGTDSAEIDQVLLRMDERIGKMMAAVLEAGISEETVFMVLGDHGQKNVRYKVRLNQLLKEDGLIFEKNGKLHWRAYLQSTGGSAYLHVKEDDEEAKGRALRIIQTAAEEERLGIEKIYTEEELKAFHAFPVSGCMLEAKMGFSFDDSLTGPLVTDLKEENKTYATHGYSPEKSEYNCCFVVSGKGIRKGYQLGEIHMVDIAPTIASILGVEFGSCDGRVLEEVFLNN</sequence>
<accession>A0ABU4GT21</accession>
<dbReference type="SUPFAM" id="SSF53649">
    <property type="entry name" value="Alkaline phosphatase-like"/>
    <property type="match status" value="1"/>
</dbReference>
<comment type="caution">
    <text evidence="1">The sequence shown here is derived from an EMBL/GenBank/DDBJ whole genome shotgun (WGS) entry which is preliminary data.</text>
</comment>